<dbReference type="EMBL" id="OIVN01006270">
    <property type="protein sequence ID" value="SPD29368.1"/>
    <property type="molecule type" value="Genomic_DNA"/>
</dbReference>
<sequence>MGASMEVEVDRRHLLLYTSLRTKRGGGGSSVVGFSVGFAVEARNGVVGVLRWLGFLLGLLLKHETGWLGLAGVVVVNG</sequence>
<gene>
    <name evidence="1" type="ORF">FSB_LOCUS57250</name>
</gene>
<protein>
    <submittedName>
        <fullName evidence="1">Uncharacterized protein</fullName>
    </submittedName>
</protein>
<accession>A0A2N9IXT3</accession>
<evidence type="ECO:0000313" key="1">
    <source>
        <dbReference type="EMBL" id="SPD29368.1"/>
    </source>
</evidence>
<proteinExistence type="predicted"/>
<reference evidence="1" key="1">
    <citation type="submission" date="2018-02" db="EMBL/GenBank/DDBJ databases">
        <authorList>
            <person name="Cohen D.B."/>
            <person name="Kent A.D."/>
        </authorList>
    </citation>
    <scope>NUCLEOTIDE SEQUENCE</scope>
</reference>
<organism evidence="1">
    <name type="scientific">Fagus sylvatica</name>
    <name type="common">Beechnut</name>
    <dbReference type="NCBI Taxonomy" id="28930"/>
    <lineage>
        <taxon>Eukaryota</taxon>
        <taxon>Viridiplantae</taxon>
        <taxon>Streptophyta</taxon>
        <taxon>Embryophyta</taxon>
        <taxon>Tracheophyta</taxon>
        <taxon>Spermatophyta</taxon>
        <taxon>Magnoliopsida</taxon>
        <taxon>eudicotyledons</taxon>
        <taxon>Gunneridae</taxon>
        <taxon>Pentapetalae</taxon>
        <taxon>rosids</taxon>
        <taxon>fabids</taxon>
        <taxon>Fagales</taxon>
        <taxon>Fagaceae</taxon>
        <taxon>Fagus</taxon>
    </lineage>
</organism>
<dbReference type="AlphaFoldDB" id="A0A2N9IXT3"/>
<name>A0A2N9IXT3_FAGSY</name>